<evidence type="ECO:0000313" key="7">
    <source>
        <dbReference type="Proteomes" id="UP000033203"/>
    </source>
</evidence>
<evidence type="ECO:0000313" key="6">
    <source>
        <dbReference type="EMBL" id="KIU25952.1"/>
    </source>
</evidence>
<evidence type="ECO:0000256" key="5">
    <source>
        <dbReference type="SAM" id="Phobius"/>
    </source>
</evidence>
<gene>
    <name evidence="6" type="ORF">SR41_17515</name>
</gene>
<dbReference type="Pfam" id="PF05101">
    <property type="entry name" value="VirB3"/>
    <property type="match status" value="1"/>
</dbReference>
<proteinExistence type="predicted"/>
<dbReference type="GO" id="GO:0016020">
    <property type="term" value="C:membrane"/>
    <property type="evidence" value="ECO:0007669"/>
    <property type="project" value="UniProtKB-SubCell"/>
</dbReference>
<sequence length="113" mass="13040">MAEADKLAEDKVFLALTRPSVFMGLPLEAIMPIIMVCMVLWGIMHNPFYPLALFGALYFPARMVVHYDYNAFRLWGLWFQTVFLSKNRKFWGGGSYSPVRLGKAVRRKQFGND</sequence>
<dbReference type="PATRIC" id="fig|1549858.7.peg.1544"/>
<feature type="transmembrane region" description="Helical" evidence="5">
    <location>
        <begin position="47"/>
        <end position="65"/>
    </location>
</feature>
<evidence type="ECO:0000256" key="3">
    <source>
        <dbReference type="ARBA" id="ARBA00022989"/>
    </source>
</evidence>
<evidence type="ECO:0000256" key="1">
    <source>
        <dbReference type="ARBA" id="ARBA00004370"/>
    </source>
</evidence>
<comment type="subcellular location">
    <subcellularLocation>
        <location evidence="1">Membrane</location>
    </subcellularLocation>
</comment>
<accession>A0A0D1M533</accession>
<reference evidence="6 7" key="1">
    <citation type="submission" date="2015-01" db="EMBL/GenBank/DDBJ databases">
        <title>Genome of Sphingomonas taxi strain 30a.</title>
        <authorList>
            <person name="Eevers N."/>
            <person name="Van Hamme J."/>
            <person name="Bottos E."/>
            <person name="Weyens N."/>
            <person name="Vangronsveld J."/>
        </authorList>
    </citation>
    <scope>NUCLEOTIDE SEQUENCE [LARGE SCALE GENOMIC DNA]</scope>
    <source>
        <strain evidence="6 7">30a</strain>
    </source>
</reference>
<organism evidence="6 7">
    <name type="scientific">Sphingomonas melonis</name>
    <dbReference type="NCBI Taxonomy" id="152682"/>
    <lineage>
        <taxon>Bacteria</taxon>
        <taxon>Pseudomonadati</taxon>
        <taxon>Pseudomonadota</taxon>
        <taxon>Alphaproteobacteria</taxon>
        <taxon>Sphingomonadales</taxon>
        <taxon>Sphingomonadaceae</taxon>
        <taxon>Sphingomonas</taxon>
    </lineage>
</organism>
<dbReference type="OrthoDB" id="9799932at2"/>
<comment type="caution">
    <text evidence="6">The sequence shown here is derived from an EMBL/GenBank/DDBJ whole genome shotgun (WGS) entry which is preliminary data.</text>
</comment>
<dbReference type="RefSeq" id="WP_082049400.1">
    <property type="nucleotide sequence ID" value="NZ_QDFS01000019.1"/>
</dbReference>
<name>A0A0D1M533_9SPHN</name>
<evidence type="ECO:0000256" key="2">
    <source>
        <dbReference type="ARBA" id="ARBA00022692"/>
    </source>
</evidence>
<dbReference type="EMBL" id="JXTP01000092">
    <property type="protein sequence ID" value="KIU25952.1"/>
    <property type="molecule type" value="Genomic_DNA"/>
</dbReference>
<dbReference type="GeneID" id="78486558"/>
<dbReference type="AlphaFoldDB" id="A0A0D1M533"/>
<protein>
    <submittedName>
        <fullName evidence="6">Type VI secretion protein</fullName>
    </submittedName>
</protein>
<keyword evidence="4 5" id="KW-0472">Membrane</keyword>
<keyword evidence="2 5" id="KW-0812">Transmembrane</keyword>
<dbReference type="Proteomes" id="UP000033203">
    <property type="component" value="Unassembled WGS sequence"/>
</dbReference>
<evidence type="ECO:0000256" key="4">
    <source>
        <dbReference type="ARBA" id="ARBA00023136"/>
    </source>
</evidence>
<dbReference type="InterPro" id="IPR007792">
    <property type="entry name" value="T4SS_VirB3/TrbD/AvhB"/>
</dbReference>
<keyword evidence="3 5" id="KW-1133">Transmembrane helix</keyword>
<feature type="transmembrane region" description="Helical" evidence="5">
    <location>
        <begin position="21"/>
        <end position="41"/>
    </location>
</feature>